<dbReference type="EMBL" id="MJEQ01037194">
    <property type="protein sequence ID" value="OIS95842.1"/>
    <property type="molecule type" value="Genomic_DNA"/>
</dbReference>
<proteinExistence type="predicted"/>
<feature type="region of interest" description="Disordered" evidence="1">
    <location>
        <begin position="100"/>
        <end position="128"/>
    </location>
</feature>
<comment type="caution">
    <text evidence="2">The sequence shown here is derived from an EMBL/GenBank/DDBJ whole genome shotgun (WGS) entry which is preliminary data.</text>
</comment>
<evidence type="ECO:0000313" key="3">
    <source>
        <dbReference type="Proteomes" id="UP000187609"/>
    </source>
</evidence>
<evidence type="ECO:0000256" key="1">
    <source>
        <dbReference type="SAM" id="MobiDB-lite"/>
    </source>
</evidence>
<accession>A0A1J6IA67</accession>
<keyword evidence="3" id="KW-1185">Reference proteome</keyword>
<dbReference type="Gramene" id="OIS95842">
    <property type="protein sequence ID" value="OIS95842"/>
    <property type="gene ID" value="A4A49_21981"/>
</dbReference>
<evidence type="ECO:0000313" key="2">
    <source>
        <dbReference type="EMBL" id="OIS95842.1"/>
    </source>
</evidence>
<organism evidence="2 3">
    <name type="scientific">Nicotiana attenuata</name>
    <name type="common">Coyote tobacco</name>
    <dbReference type="NCBI Taxonomy" id="49451"/>
    <lineage>
        <taxon>Eukaryota</taxon>
        <taxon>Viridiplantae</taxon>
        <taxon>Streptophyta</taxon>
        <taxon>Embryophyta</taxon>
        <taxon>Tracheophyta</taxon>
        <taxon>Spermatophyta</taxon>
        <taxon>Magnoliopsida</taxon>
        <taxon>eudicotyledons</taxon>
        <taxon>Gunneridae</taxon>
        <taxon>Pentapetalae</taxon>
        <taxon>asterids</taxon>
        <taxon>lamiids</taxon>
        <taxon>Solanales</taxon>
        <taxon>Solanaceae</taxon>
        <taxon>Nicotianoideae</taxon>
        <taxon>Nicotianeae</taxon>
        <taxon>Nicotiana</taxon>
    </lineage>
</organism>
<gene>
    <name evidence="2" type="ORF">A4A49_21981</name>
</gene>
<sequence length="290" mass="31527">MVQVQTGNDIVHVDNTNVQHVQGTGISHQINGTSRREIVPATGNVQQTNGTSGREIVPAGAVTTQQIQTAKIFDVLKNDAGEGDDNNRLVVVDSTQKIATPTPKETGRGLNPTAPIFSPISPRSGTATETTYTNIDATVVNKTNTVKEKGHEEVRESTAQWVNGAFGGNNVTMYQSCQEVPSQSLDTNDIAEQELLKAKINFVGGRLWCDQMEDDSDEGNFSEGLEDDVNETMNEYEDQHGEEISVNGKNNKDDAEAGDNVEKNDDAQAQLRQDLLFPVVIKLILEMLDG</sequence>
<dbReference type="Proteomes" id="UP000187609">
    <property type="component" value="Unassembled WGS sequence"/>
</dbReference>
<reference evidence="2" key="1">
    <citation type="submission" date="2016-11" db="EMBL/GenBank/DDBJ databases">
        <title>The genome of Nicotiana attenuata.</title>
        <authorList>
            <person name="Xu S."/>
            <person name="Brockmoeller T."/>
            <person name="Gaquerel E."/>
            <person name="Navarro A."/>
            <person name="Kuhl H."/>
            <person name="Gase K."/>
            <person name="Ling Z."/>
            <person name="Zhou W."/>
            <person name="Kreitzer C."/>
            <person name="Stanke M."/>
            <person name="Tang H."/>
            <person name="Lyons E."/>
            <person name="Pandey P."/>
            <person name="Pandey S.P."/>
            <person name="Timmermann B."/>
            <person name="Baldwin I.T."/>
        </authorList>
    </citation>
    <scope>NUCLEOTIDE SEQUENCE [LARGE SCALE GENOMIC DNA]</scope>
    <source>
        <strain evidence="2">UT</strain>
    </source>
</reference>
<feature type="compositionally biased region" description="Basic and acidic residues" evidence="1">
    <location>
        <begin position="250"/>
        <end position="261"/>
    </location>
</feature>
<dbReference type="AlphaFoldDB" id="A0A1J6IA67"/>
<feature type="region of interest" description="Disordered" evidence="1">
    <location>
        <begin position="240"/>
        <end position="261"/>
    </location>
</feature>
<protein>
    <submittedName>
        <fullName evidence="2">Uncharacterized protein</fullName>
    </submittedName>
</protein>
<name>A0A1J6IA67_NICAT</name>